<name>A0ABQ2P6M2_9NEIS</name>
<evidence type="ECO:0000313" key="4">
    <source>
        <dbReference type="Proteomes" id="UP000637267"/>
    </source>
</evidence>
<accession>A0ABQ2P6M2</accession>
<gene>
    <name evidence="3" type="ORF">GCM10010970_09340</name>
</gene>
<dbReference type="Gene3D" id="2.60.40.10">
    <property type="entry name" value="Immunoglobulins"/>
    <property type="match status" value="2"/>
</dbReference>
<dbReference type="InterPro" id="IPR013540">
    <property type="entry name" value="ChitinaseA_N"/>
</dbReference>
<protein>
    <recommendedName>
        <fullName evidence="2">Chitinase A N-terminal domain-containing protein</fullName>
    </recommendedName>
</protein>
<dbReference type="Proteomes" id="UP000637267">
    <property type="component" value="Unassembled WGS sequence"/>
</dbReference>
<sequence>MTPQEAASSGNRACKPASGGMVDCIDVEAPPAAPANDPSIQALPAMQYPGQSIPAPSVEPPIKPAMDEVPASLPGNQLTIGWDINFGTTAQYWEIWDNGELRVRTQSFTQRTLLTSKDSAAKAVSVQSGVYTLTDLAPGRHELQIRLCNTGTKNEPVCTLLGANTWVGGAKGDGKPSAPEIEWLPTVTTGEPIKLTWHLWWGTPGHYWQVLDDKKVLFESSAFGEDDAHSQMGETTLTGLAPGKHQLSVRLCTKLACTPSDVYAVEVVSAQPSSVVPQLALSGTTADSYILAWSLPVAAAPNAPLRWQLFDTDARTAFGDIQKRAVQCPQGVEEAAQTVSSTRSYCGKVRILRTEAPVHMAVQVCFDDDDCRESQPLAIADATTAIPPAAPAPAISKVPPASTVDDMEPPAAAPATAAPATDQNSKPFDLPDNYTRVPTR</sequence>
<reference evidence="4" key="1">
    <citation type="journal article" date="2019" name="Int. J. Syst. Evol. Microbiol.">
        <title>The Global Catalogue of Microorganisms (GCM) 10K type strain sequencing project: providing services to taxonomists for standard genome sequencing and annotation.</title>
        <authorList>
            <consortium name="The Broad Institute Genomics Platform"/>
            <consortium name="The Broad Institute Genome Sequencing Center for Infectious Disease"/>
            <person name="Wu L."/>
            <person name="Ma J."/>
        </authorList>
    </citation>
    <scope>NUCLEOTIDE SEQUENCE [LARGE SCALE GENOMIC DNA]</scope>
    <source>
        <strain evidence="4">CGMCC 1.8859</strain>
    </source>
</reference>
<dbReference type="InterPro" id="IPR013783">
    <property type="entry name" value="Ig-like_fold"/>
</dbReference>
<feature type="compositionally biased region" description="Low complexity" evidence="1">
    <location>
        <begin position="409"/>
        <end position="421"/>
    </location>
</feature>
<dbReference type="Pfam" id="PF08329">
    <property type="entry name" value="ChitinaseA_N"/>
    <property type="match status" value="1"/>
</dbReference>
<feature type="domain" description="Chitinase A N-terminal" evidence="2">
    <location>
        <begin position="186"/>
        <end position="270"/>
    </location>
</feature>
<evidence type="ECO:0000256" key="1">
    <source>
        <dbReference type="SAM" id="MobiDB-lite"/>
    </source>
</evidence>
<proteinExistence type="predicted"/>
<organism evidence="3 4">
    <name type="scientific">Silvimonas iriomotensis</name>
    <dbReference type="NCBI Taxonomy" id="449662"/>
    <lineage>
        <taxon>Bacteria</taxon>
        <taxon>Pseudomonadati</taxon>
        <taxon>Pseudomonadota</taxon>
        <taxon>Betaproteobacteria</taxon>
        <taxon>Neisseriales</taxon>
        <taxon>Chitinibacteraceae</taxon>
        <taxon>Silvimonas</taxon>
    </lineage>
</organism>
<dbReference type="SUPFAM" id="SSF81296">
    <property type="entry name" value="E set domains"/>
    <property type="match status" value="1"/>
</dbReference>
<feature type="compositionally biased region" description="Low complexity" evidence="1">
    <location>
        <begin position="389"/>
        <end position="401"/>
    </location>
</feature>
<feature type="region of interest" description="Disordered" evidence="1">
    <location>
        <begin position="389"/>
        <end position="440"/>
    </location>
</feature>
<evidence type="ECO:0000259" key="2">
    <source>
        <dbReference type="Pfam" id="PF08329"/>
    </source>
</evidence>
<keyword evidence="4" id="KW-1185">Reference proteome</keyword>
<dbReference type="InterPro" id="IPR014756">
    <property type="entry name" value="Ig_E-set"/>
</dbReference>
<comment type="caution">
    <text evidence="3">The sequence shown here is derived from an EMBL/GenBank/DDBJ whole genome shotgun (WGS) entry which is preliminary data.</text>
</comment>
<dbReference type="EMBL" id="BMLX01000001">
    <property type="protein sequence ID" value="GGP19181.1"/>
    <property type="molecule type" value="Genomic_DNA"/>
</dbReference>
<evidence type="ECO:0000313" key="3">
    <source>
        <dbReference type="EMBL" id="GGP19181.1"/>
    </source>
</evidence>